<dbReference type="InterPro" id="IPR036237">
    <property type="entry name" value="Xyl_isomerase-like_sf"/>
</dbReference>
<dbReference type="InterPro" id="IPR050312">
    <property type="entry name" value="IolE/XylAMocC-like"/>
</dbReference>
<name>A0A7W6H7I6_9HYPH</name>
<feature type="domain" description="Xylose isomerase-like TIM barrel" evidence="1">
    <location>
        <begin position="29"/>
        <end position="274"/>
    </location>
</feature>
<dbReference type="NCBIfam" id="TIGR04379">
    <property type="entry name" value="myo_inos_iolE"/>
    <property type="match status" value="1"/>
</dbReference>
<evidence type="ECO:0000259" key="1">
    <source>
        <dbReference type="Pfam" id="PF01261"/>
    </source>
</evidence>
<accession>A0A7W6H7I6</accession>
<evidence type="ECO:0000313" key="2">
    <source>
        <dbReference type="EMBL" id="MBB4000009.1"/>
    </source>
</evidence>
<proteinExistence type="predicted"/>
<dbReference type="EMBL" id="JACIEK010000014">
    <property type="protein sequence ID" value="MBB4000009.1"/>
    <property type="molecule type" value="Genomic_DNA"/>
</dbReference>
<protein>
    <submittedName>
        <fullName evidence="2">Myo-inosose-2 dehydratase</fullName>
    </submittedName>
</protein>
<comment type="caution">
    <text evidence="2">The sequence shown here is derived from an EMBL/GenBank/DDBJ whole genome shotgun (WGS) entry which is preliminary data.</text>
</comment>
<dbReference type="Gene3D" id="3.20.20.150">
    <property type="entry name" value="Divalent-metal-dependent TIM barrel enzymes"/>
    <property type="match status" value="1"/>
</dbReference>
<dbReference type="PANTHER" id="PTHR12110">
    <property type="entry name" value="HYDROXYPYRUVATE ISOMERASE"/>
    <property type="match status" value="1"/>
</dbReference>
<dbReference type="PANTHER" id="PTHR12110:SF41">
    <property type="entry name" value="INOSOSE DEHYDRATASE"/>
    <property type="match status" value="1"/>
</dbReference>
<gene>
    <name evidence="2" type="ORF">GGR04_003883</name>
</gene>
<dbReference type="AlphaFoldDB" id="A0A7W6H7I6"/>
<dbReference type="InterPro" id="IPR030823">
    <property type="entry name" value="IolE/MocC"/>
</dbReference>
<dbReference type="RefSeq" id="WP_183201513.1">
    <property type="nucleotide sequence ID" value="NZ_JACIEK010000014.1"/>
</dbReference>
<sequence length="294" mass="32178">MIRIGANPICWSNDDKQEIGGDISLEQCLAEASSIGIEGMELGNKFPREPAALKAKLGEYGMAFVGGWYSTFLLERDAEAEMEAAREHVALVKGAGTDVFIVCECTRTVHGDEAAPLASRPVMSEAEWARFLPRLTRFAELLAAEGLRIAYHHHMGTVIQTGAEIDRMMAGTGSAFTLLLDTGHATWGGADPADLARRYRERIVHVHVKDVRPAVARQSEAEGWSFLTSVLAGVYTVPGDGSIDYAAVLRQLPDYRGWIVIEAEQDPEKAHPATYVKMGYRHLVRVLAETGLRA</sequence>
<dbReference type="SUPFAM" id="SSF51658">
    <property type="entry name" value="Xylose isomerase-like"/>
    <property type="match status" value="1"/>
</dbReference>
<dbReference type="Pfam" id="PF01261">
    <property type="entry name" value="AP_endonuc_2"/>
    <property type="match status" value="1"/>
</dbReference>
<organism evidence="2 3">
    <name type="scientific">Aureimonas pseudogalii</name>
    <dbReference type="NCBI Taxonomy" id="1744844"/>
    <lineage>
        <taxon>Bacteria</taxon>
        <taxon>Pseudomonadati</taxon>
        <taxon>Pseudomonadota</taxon>
        <taxon>Alphaproteobacteria</taxon>
        <taxon>Hyphomicrobiales</taxon>
        <taxon>Aurantimonadaceae</taxon>
        <taxon>Aureimonas</taxon>
    </lineage>
</organism>
<reference evidence="2 3" key="1">
    <citation type="submission" date="2020-08" db="EMBL/GenBank/DDBJ databases">
        <title>Genomic Encyclopedia of Type Strains, Phase IV (KMG-IV): sequencing the most valuable type-strain genomes for metagenomic binning, comparative biology and taxonomic classification.</title>
        <authorList>
            <person name="Goeker M."/>
        </authorList>
    </citation>
    <scope>NUCLEOTIDE SEQUENCE [LARGE SCALE GENOMIC DNA]</scope>
    <source>
        <strain evidence="2 3">DSM 102238</strain>
    </source>
</reference>
<keyword evidence="3" id="KW-1185">Reference proteome</keyword>
<dbReference type="InterPro" id="IPR013022">
    <property type="entry name" value="Xyl_isomerase-like_TIM-brl"/>
</dbReference>
<dbReference type="Proteomes" id="UP000542776">
    <property type="component" value="Unassembled WGS sequence"/>
</dbReference>
<evidence type="ECO:0000313" key="3">
    <source>
        <dbReference type="Proteomes" id="UP000542776"/>
    </source>
</evidence>